<keyword evidence="1" id="KW-1185">Reference proteome</keyword>
<reference evidence="2" key="1">
    <citation type="submission" date="2022-11" db="UniProtKB">
        <authorList>
            <consortium name="WormBaseParasite"/>
        </authorList>
    </citation>
    <scope>IDENTIFICATION</scope>
</reference>
<protein>
    <submittedName>
        <fullName evidence="2">Uncharacterized protein</fullName>
    </submittedName>
</protein>
<dbReference type="Proteomes" id="UP000887569">
    <property type="component" value="Unplaced"/>
</dbReference>
<name>A0A914ZQ84_PARUN</name>
<dbReference type="WBParaSite" id="PgB09_g017_t01">
    <property type="protein sequence ID" value="PgB09_g017_t01"/>
    <property type="gene ID" value="PgB09_g017"/>
</dbReference>
<dbReference type="AlphaFoldDB" id="A0A914ZQ84"/>
<organism evidence="1 2">
    <name type="scientific">Parascaris univalens</name>
    <name type="common">Nematode worm</name>
    <dbReference type="NCBI Taxonomy" id="6257"/>
    <lineage>
        <taxon>Eukaryota</taxon>
        <taxon>Metazoa</taxon>
        <taxon>Ecdysozoa</taxon>
        <taxon>Nematoda</taxon>
        <taxon>Chromadorea</taxon>
        <taxon>Rhabditida</taxon>
        <taxon>Spirurina</taxon>
        <taxon>Ascaridomorpha</taxon>
        <taxon>Ascaridoidea</taxon>
        <taxon>Ascarididae</taxon>
        <taxon>Parascaris</taxon>
    </lineage>
</organism>
<accession>A0A914ZQ84</accession>
<sequence length="48" mass="5456">ALIKQFSPQQYTIRPLSAFQPTAYTGVPFCERTLRSIPFLDHIFTAPS</sequence>
<evidence type="ECO:0000313" key="2">
    <source>
        <dbReference type="WBParaSite" id="PgB09_g017_t01"/>
    </source>
</evidence>
<evidence type="ECO:0000313" key="1">
    <source>
        <dbReference type="Proteomes" id="UP000887569"/>
    </source>
</evidence>
<proteinExistence type="predicted"/>